<dbReference type="InterPro" id="IPR029044">
    <property type="entry name" value="Nucleotide-diphossugar_trans"/>
</dbReference>
<feature type="domain" description="MobA-like NTP transferase" evidence="1">
    <location>
        <begin position="26"/>
        <end position="134"/>
    </location>
</feature>
<dbReference type="InterPro" id="IPR025877">
    <property type="entry name" value="MobA-like_NTP_Trfase"/>
</dbReference>
<name>A0A1I6DG85_9FIRM</name>
<dbReference type="AlphaFoldDB" id="A0A1I6DG85"/>
<dbReference type="SUPFAM" id="SSF53448">
    <property type="entry name" value="Nucleotide-diphospho-sugar transferases"/>
    <property type="match status" value="1"/>
</dbReference>
<evidence type="ECO:0000313" key="3">
    <source>
        <dbReference type="Proteomes" id="UP000199584"/>
    </source>
</evidence>
<organism evidence="2 3">
    <name type="scientific">Desulfoscipio geothermicus DSM 3669</name>
    <dbReference type="NCBI Taxonomy" id="1121426"/>
    <lineage>
        <taxon>Bacteria</taxon>
        <taxon>Bacillati</taxon>
        <taxon>Bacillota</taxon>
        <taxon>Clostridia</taxon>
        <taxon>Eubacteriales</taxon>
        <taxon>Desulfallaceae</taxon>
        <taxon>Desulfoscipio</taxon>
    </lineage>
</organism>
<evidence type="ECO:0000313" key="2">
    <source>
        <dbReference type="EMBL" id="SFR04388.1"/>
    </source>
</evidence>
<dbReference type="STRING" id="39060.SAMN05660706_11057"/>
<dbReference type="RefSeq" id="WP_092482870.1">
    <property type="nucleotide sequence ID" value="NZ_FOYM01000010.1"/>
</dbReference>
<keyword evidence="2" id="KW-0808">Transferase</keyword>
<proteinExistence type="predicted"/>
<dbReference type="EMBL" id="FOYM01000010">
    <property type="protein sequence ID" value="SFR04388.1"/>
    <property type="molecule type" value="Genomic_DNA"/>
</dbReference>
<gene>
    <name evidence="2" type="ORF">SAMN05660706_11057</name>
</gene>
<keyword evidence="3" id="KW-1185">Reference proteome</keyword>
<dbReference type="OrthoDB" id="159246at2"/>
<accession>A0A1I6DG85</accession>
<evidence type="ECO:0000259" key="1">
    <source>
        <dbReference type="Pfam" id="PF12804"/>
    </source>
</evidence>
<dbReference type="Pfam" id="PF12804">
    <property type="entry name" value="NTP_transf_3"/>
    <property type="match status" value="1"/>
</dbReference>
<sequence>MIDALVLAGSPNDGPLRSCSPARYEALIPIRGKLMVEYVVEALRQCKRIDRVVIVGPREELAANLKLNSRECVVDHGGDLTENVLRGLKCLPGAERVLLVTSDIPLINSQAIDNFLDLCSEEEADLYYPIVRREVVERRYAASMRTYVQLKDGVYTGGNIFLFNPGVVEDCMPRGQKLVDARKSPLKLCRLVGFIFLIKFLMKNVSLQEAQKKVSRLLGIKGRVVVSMYPEVGVDVDKPSDLELVNKLLDLA</sequence>
<dbReference type="GO" id="GO:0016779">
    <property type="term" value="F:nucleotidyltransferase activity"/>
    <property type="evidence" value="ECO:0007669"/>
    <property type="project" value="UniProtKB-ARBA"/>
</dbReference>
<reference evidence="3" key="1">
    <citation type="submission" date="2016-10" db="EMBL/GenBank/DDBJ databases">
        <authorList>
            <person name="Varghese N."/>
            <person name="Submissions S."/>
        </authorList>
    </citation>
    <scope>NUCLEOTIDE SEQUENCE [LARGE SCALE GENOMIC DNA]</scope>
    <source>
        <strain evidence="3">DSM 3669</strain>
    </source>
</reference>
<dbReference type="Proteomes" id="UP000199584">
    <property type="component" value="Unassembled WGS sequence"/>
</dbReference>
<protein>
    <submittedName>
        <fullName evidence="2">MobA-like NTP transferase domain-containing protein</fullName>
    </submittedName>
</protein>
<dbReference type="Gene3D" id="3.90.550.10">
    <property type="entry name" value="Spore Coat Polysaccharide Biosynthesis Protein SpsA, Chain A"/>
    <property type="match status" value="1"/>
</dbReference>